<name>A0A1F6EDG0_9BACT</name>
<comment type="caution">
    <text evidence="2">The sequence shown here is derived from an EMBL/GenBank/DDBJ whole genome shotgun (WGS) entry which is preliminary data.</text>
</comment>
<dbReference type="PANTHER" id="PTHR43019:SF23">
    <property type="entry name" value="PROTEASE DO-LIKE 5, CHLOROPLASTIC"/>
    <property type="match status" value="1"/>
</dbReference>
<evidence type="ECO:0008006" key="4">
    <source>
        <dbReference type="Google" id="ProtNLM"/>
    </source>
</evidence>
<evidence type="ECO:0000313" key="2">
    <source>
        <dbReference type="EMBL" id="OGG71686.1"/>
    </source>
</evidence>
<organism evidence="2 3">
    <name type="scientific">Candidatus Kaiserbacteria bacterium RIFCSPLOWO2_01_FULL_51_21</name>
    <dbReference type="NCBI Taxonomy" id="1798508"/>
    <lineage>
        <taxon>Bacteria</taxon>
        <taxon>Candidatus Kaiseribacteriota</taxon>
    </lineage>
</organism>
<dbReference type="EMBL" id="MFLV01000011">
    <property type="protein sequence ID" value="OGG71686.1"/>
    <property type="molecule type" value="Genomic_DNA"/>
</dbReference>
<dbReference type="Proteomes" id="UP000179115">
    <property type="component" value="Unassembled WGS sequence"/>
</dbReference>
<sequence>MQLLRLLIFIILAIVASAVFLGIENQPTQEVVLAPVEFASSTPTKIATSSLNTAAATTTPPKRQQESQLVPTPKISPPALTPAPAVPSSASDIPLFSFSELNLKARESLVNIICATSAESPLSGESGSGVFVTESGVILTNAHIAQYYLLEDYPSHGGVECTIRTGSPATAGYRARLLYISPRWVKANSESLSLENPSGTGEDDFALLLVESSAAGGEALPSSFPFLPLAEVLPIENTEVLVAGYPAEFLGSSTIQRNLFAISTITAIRQYFTFASTSKDVFSIGNVILAAKGSSGGPVVAKDGTIVGILVTSTGGATTGDRDAFAITTTHIEQSFQDDTGASLLQFLLSKNLSFTAETFENTIAPQLSLLIIAHLPK</sequence>
<dbReference type="Gene3D" id="2.40.10.10">
    <property type="entry name" value="Trypsin-like serine proteases"/>
    <property type="match status" value="2"/>
</dbReference>
<reference evidence="2 3" key="1">
    <citation type="journal article" date="2016" name="Nat. Commun.">
        <title>Thousands of microbial genomes shed light on interconnected biogeochemical processes in an aquifer system.</title>
        <authorList>
            <person name="Anantharaman K."/>
            <person name="Brown C.T."/>
            <person name="Hug L.A."/>
            <person name="Sharon I."/>
            <person name="Castelle C.J."/>
            <person name="Probst A.J."/>
            <person name="Thomas B.C."/>
            <person name="Singh A."/>
            <person name="Wilkins M.J."/>
            <person name="Karaoz U."/>
            <person name="Brodie E.L."/>
            <person name="Williams K.H."/>
            <person name="Hubbard S.S."/>
            <person name="Banfield J.F."/>
        </authorList>
    </citation>
    <scope>NUCLEOTIDE SEQUENCE [LARGE SCALE GENOMIC DNA]</scope>
</reference>
<dbReference type="InterPro" id="IPR043504">
    <property type="entry name" value="Peptidase_S1_PA_chymotrypsin"/>
</dbReference>
<accession>A0A1F6EDG0</accession>
<protein>
    <recommendedName>
        <fullName evidence="4">Serine protease</fullName>
    </recommendedName>
</protein>
<evidence type="ECO:0000256" key="1">
    <source>
        <dbReference type="SAM" id="MobiDB-lite"/>
    </source>
</evidence>
<dbReference type="InterPro" id="IPR009003">
    <property type="entry name" value="Peptidase_S1_PA"/>
</dbReference>
<dbReference type="SUPFAM" id="SSF50494">
    <property type="entry name" value="Trypsin-like serine proteases"/>
    <property type="match status" value="1"/>
</dbReference>
<dbReference type="PANTHER" id="PTHR43019">
    <property type="entry name" value="SERINE ENDOPROTEASE DEGS"/>
    <property type="match status" value="1"/>
</dbReference>
<proteinExistence type="predicted"/>
<gene>
    <name evidence="2" type="ORF">A3A35_00800</name>
</gene>
<feature type="compositionally biased region" description="Pro residues" evidence="1">
    <location>
        <begin position="74"/>
        <end position="85"/>
    </location>
</feature>
<feature type="compositionally biased region" description="Polar residues" evidence="1">
    <location>
        <begin position="60"/>
        <end position="70"/>
    </location>
</feature>
<evidence type="ECO:0000313" key="3">
    <source>
        <dbReference type="Proteomes" id="UP000179115"/>
    </source>
</evidence>
<feature type="region of interest" description="Disordered" evidence="1">
    <location>
        <begin position="49"/>
        <end position="86"/>
    </location>
</feature>
<dbReference type="AlphaFoldDB" id="A0A1F6EDG0"/>
<dbReference type="Pfam" id="PF13365">
    <property type="entry name" value="Trypsin_2"/>
    <property type="match status" value="1"/>
</dbReference>